<dbReference type="RefSeq" id="WP_089283239.1">
    <property type="nucleotide sequence ID" value="NZ_FZOJ01000011.1"/>
</dbReference>
<accession>A0A239EVZ5</accession>
<organism evidence="2 3">
    <name type="scientific">Anaerovirgula multivorans</name>
    <dbReference type="NCBI Taxonomy" id="312168"/>
    <lineage>
        <taxon>Bacteria</taxon>
        <taxon>Bacillati</taxon>
        <taxon>Bacillota</taxon>
        <taxon>Clostridia</taxon>
        <taxon>Peptostreptococcales</taxon>
        <taxon>Natronincolaceae</taxon>
        <taxon>Anaerovirgula</taxon>
    </lineage>
</organism>
<evidence type="ECO:0000256" key="1">
    <source>
        <dbReference type="SAM" id="Coils"/>
    </source>
</evidence>
<dbReference type="AlphaFoldDB" id="A0A239EVZ5"/>
<reference evidence="2 3" key="1">
    <citation type="submission" date="2017-06" db="EMBL/GenBank/DDBJ databases">
        <authorList>
            <person name="Kim H.J."/>
            <person name="Triplett B.A."/>
        </authorList>
    </citation>
    <scope>NUCLEOTIDE SEQUENCE [LARGE SCALE GENOMIC DNA]</scope>
    <source>
        <strain evidence="2 3">SCA</strain>
    </source>
</reference>
<dbReference type="Proteomes" id="UP000198304">
    <property type="component" value="Unassembled WGS sequence"/>
</dbReference>
<gene>
    <name evidence="2" type="ORF">SAMN05446037_101162</name>
</gene>
<keyword evidence="1" id="KW-0175">Coiled coil</keyword>
<proteinExistence type="predicted"/>
<evidence type="ECO:0000313" key="3">
    <source>
        <dbReference type="Proteomes" id="UP000198304"/>
    </source>
</evidence>
<sequence length="107" mass="12323">MENLLKEILAKINSMDNKINAMDNKINSMDDKINVMDNKINTLQSDVEHLKVGQEKIKDHLMELDSKNADRHLTITGEIEDLRRSVGSLEIITSKNWNDLARLKHVK</sequence>
<dbReference type="OrthoDB" id="1708171at2"/>
<keyword evidence="3" id="KW-1185">Reference proteome</keyword>
<dbReference type="EMBL" id="FZOJ01000011">
    <property type="protein sequence ID" value="SNS48846.1"/>
    <property type="molecule type" value="Genomic_DNA"/>
</dbReference>
<feature type="coiled-coil region" evidence="1">
    <location>
        <begin position="5"/>
        <end position="32"/>
    </location>
</feature>
<protein>
    <submittedName>
        <fullName evidence="2">Uncharacterized protein</fullName>
    </submittedName>
</protein>
<dbReference type="Gene3D" id="1.20.1270.70">
    <property type="entry name" value="Designed single chain three-helix bundle"/>
    <property type="match status" value="1"/>
</dbReference>
<name>A0A239EVZ5_9FIRM</name>
<evidence type="ECO:0000313" key="2">
    <source>
        <dbReference type="EMBL" id="SNS48846.1"/>
    </source>
</evidence>